<evidence type="ECO:0000313" key="2">
    <source>
        <dbReference type="EMBL" id="EMS73740.1"/>
    </source>
</evidence>
<proteinExistence type="predicted"/>
<keyword evidence="3" id="KW-1185">Reference proteome</keyword>
<evidence type="ECO:0000256" key="1">
    <source>
        <dbReference type="SAM" id="Phobius"/>
    </source>
</evidence>
<dbReference type="RefSeq" id="WP_004623531.1">
    <property type="nucleotide sequence ID" value="NZ_AORV01000015.1"/>
</dbReference>
<dbReference type="PATRIC" id="fig|1195236.3.peg.560"/>
<sequence>MDSIKKFLAGFLNKIAYEALRYQLAICLAGITGVITHAYATNNKYLLPYTIILSLSAALGIGFFCIYIFRLHNPVYKIYLKTDFKYVILKKYCTYQYKSYTTMEYKKRIKLKVTGKNIDRYYDKYNWTGYGKVSITSNVKDHKILMTAKRDAFQQLEVYFSKSYKKGDIIEFCLTYMFEDVENKAIPILSTTIVEPTSDLNLKVILPKTFGITKASFEAFPCIDSRLPLVSGELFFDDSTVEDNTTTAVEWSVPEPLMLLVYSIKWDMPKNDL</sequence>
<name>S0FNB5_RUMCE</name>
<dbReference type="EMBL" id="AORV01000015">
    <property type="protein sequence ID" value="EMS73740.1"/>
    <property type="molecule type" value="Genomic_DNA"/>
</dbReference>
<protein>
    <submittedName>
        <fullName evidence="2">Uncharacterized protein</fullName>
    </submittedName>
</protein>
<evidence type="ECO:0000313" key="3">
    <source>
        <dbReference type="Proteomes" id="UP000014155"/>
    </source>
</evidence>
<keyword evidence="1" id="KW-1133">Transmembrane helix</keyword>
<reference evidence="2 3" key="1">
    <citation type="journal article" date="2013" name="Genome Announc.">
        <title>Draft Genome Sequence of the Cellulolytic, Mesophilic, Anaerobic Bacterium Clostridium termitidis Strain CT1112 (DSM 5398).</title>
        <authorList>
            <person name="Lal S."/>
            <person name="Ramachandran U."/>
            <person name="Zhang X."/>
            <person name="Munir R."/>
            <person name="Sparling R."/>
            <person name="Levin D.B."/>
        </authorList>
    </citation>
    <scope>NUCLEOTIDE SEQUENCE [LARGE SCALE GENOMIC DNA]</scope>
    <source>
        <strain evidence="2 3">CT1112</strain>
    </source>
</reference>
<feature type="transmembrane region" description="Helical" evidence="1">
    <location>
        <begin position="20"/>
        <end position="40"/>
    </location>
</feature>
<feature type="transmembrane region" description="Helical" evidence="1">
    <location>
        <begin position="46"/>
        <end position="69"/>
    </location>
</feature>
<dbReference type="AlphaFoldDB" id="S0FNB5"/>
<keyword evidence="1" id="KW-0812">Transmembrane</keyword>
<dbReference type="eggNOG" id="ENOG5032RNZ">
    <property type="taxonomic scope" value="Bacteria"/>
</dbReference>
<gene>
    <name evidence="2" type="ORF">CTER_0254a</name>
</gene>
<dbReference type="Proteomes" id="UP000014155">
    <property type="component" value="Unassembled WGS sequence"/>
</dbReference>
<keyword evidence="1" id="KW-0472">Membrane</keyword>
<accession>S0FNB5</accession>
<comment type="caution">
    <text evidence="2">The sequence shown here is derived from an EMBL/GenBank/DDBJ whole genome shotgun (WGS) entry which is preliminary data.</text>
</comment>
<organism evidence="2 3">
    <name type="scientific">Ruminiclostridium cellobioparum subsp. termitidis CT1112</name>
    <dbReference type="NCBI Taxonomy" id="1195236"/>
    <lineage>
        <taxon>Bacteria</taxon>
        <taxon>Bacillati</taxon>
        <taxon>Bacillota</taxon>
        <taxon>Clostridia</taxon>
        <taxon>Eubacteriales</taxon>
        <taxon>Oscillospiraceae</taxon>
        <taxon>Ruminiclostridium</taxon>
    </lineage>
</organism>